<comment type="caution">
    <text evidence="1">The sequence shown here is derived from an EMBL/GenBank/DDBJ whole genome shotgun (WGS) entry which is preliminary data.</text>
</comment>
<gene>
    <name evidence="1" type="ORF">J1N35_042037</name>
</gene>
<sequence>MVPTPLLKILAENKLNINNYKKRKNNLIIVLRYEKLKTVLNNKCLLTTQVEAKKRWEEFDEIACCYILTSVTNTLYKQLESCKNAKVILDKLKDMFGGQTTLARQSVITSLGFKETKDLRDKNPSLRTGIGTIVAVKVQLVCTYTGNLSAFLWFIHITSNLIVNRYWWFNNTELRLLNYFGDSINGF</sequence>
<dbReference type="OrthoDB" id="1920930at2759"/>
<accession>A0A9D3UGK8</accession>
<proteinExistence type="predicted"/>
<evidence type="ECO:0000313" key="1">
    <source>
        <dbReference type="EMBL" id="KAH1040294.1"/>
    </source>
</evidence>
<name>A0A9D3UGK8_9ROSI</name>
<dbReference type="EMBL" id="JAIQCV010000012">
    <property type="protein sequence ID" value="KAH1040294.1"/>
    <property type="molecule type" value="Genomic_DNA"/>
</dbReference>
<protein>
    <submittedName>
        <fullName evidence="1">Uncharacterized protein</fullName>
    </submittedName>
</protein>
<dbReference type="AlphaFoldDB" id="A0A9D3UGK8"/>
<keyword evidence="2" id="KW-1185">Reference proteome</keyword>
<evidence type="ECO:0000313" key="2">
    <source>
        <dbReference type="Proteomes" id="UP000828251"/>
    </source>
</evidence>
<reference evidence="1 2" key="1">
    <citation type="journal article" date="2021" name="Plant Biotechnol. J.">
        <title>Multi-omics assisted identification of the key and species-specific regulatory components of drought-tolerant mechanisms in Gossypium stocksii.</title>
        <authorList>
            <person name="Yu D."/>
            <person name="Ke L."/>
            <person name="Zhang D."/>
            <person name="Wu Y."/>
            <person name="Sun Y."/>
            <person name="Mei J."/>
            <person name="Sun J."/>
            <person name="Sun Y."/>
        </authorList>
    </citation>
    <scope>NUCLEOTIDE SEQUENCE [LARGE SCALE GENOMIC DNA]</scope>
    <source>
        <strain evidence="2">cv. E1</strain>
        <tissue evidence="1">Leaf</tissue>
    </source>
</reference>
<dbReference type="Proteomes" id="UP000828251">
    <property type="component" value="Unassembled WGS sequence"/>
</dbReference>
<organism evidence="1 2">
    <name type="scientific">Gossypium stocksii</name>
    <dbReference type="NCBI Taxonomy" id="47602"/>
    <lineage>
        <taxon>Eukaryota</taxon>
        <taxon>Viridiplantae</taxon>
        <taxon>Streptophyta</taxon>
        <taxon>Embryophyta</taxon>
        <taxon>Tracheophyta</taxon>
        <taxon>Spermatophyta</taxon>
        <taxon>Magnoliopsida</taxon>
        <taxon>eudicotyledons</taxon>
        <taxon>Gunneridae</taxon>
        <taxon>Pentapetalae</taxon>
        <taxon>rosids</taxon>
        <taxon>malvids</taxon>
        <taxon>Malvales</taxon>
        <taxon>Malvaceae</taxon>
        <taxon>Malvoideae</taxon>
        <taxon>Gossypium</taxon>
    </lineage>
</organism>